<feature type="transmembrane region" description="Helical" evidence="1">
    <location>
        <begin position="175"/>
        <end position="197"/>
    </location>
</feature>
<keyword evidence="3" id="KW-1185">Reference proteome</keyword>
<keyword evidence="1" id="KW-0812">Transmembrane</keyword>
<organism evidence="2 3">
    <name type="scientific">Streptomyces monticola</name>
    <dbReference type="NCBI Taxonomy" id="2666263"/>
    <lineage>
        <taxon>Bacteria</taxon>
        <taxon>Bacillati</taxon>
        <taxon>Actinomycetota</taxon>
        <taxon>Actinomycetes</taxon>
        <taxon>Kitasatosporales</taxon>
        <taxon>Streptomycetaceae</taxon>
        <taxon>Streptomyces</taxon>
    </lineage>
</organism>
<feature type="transmembrane region" description="Helical" evidence="1">
    <location>
        <begin position="129"/>
        <end position="154"/>
    </location>
</feature>
<protein>
    <submittedName>
        <fullName evidence="2">Uncharacterized protein</fullName>
    </submittedName>
</protein>
<comment type="caution">
    <text evidence="2">The sequence shown here is derived from an EMBL/GenBank/DDBJ whole genome shotgun (WGS) entry which is preliminary data.</text>
</comment>
<dbReference type="Proteomes" id="UP001596523">
    <property type="component" value="Unassembled WGS sequence"/>
</dbReference>
<proteinExistence type="predicted"/>
<evidence type="ECO:0000313" key="3">
    <source>
        <dbReference type="Proteomes" id="UP001596523"/>
    </source>
</evidence>
<accession>A0ABW2JTB1</accession>
<keyword evidence="1" id="KW-1133">Transmembrane helix</keyword>
<evidence type="ECO:0000256" key="1">
    <source>
        <dbReference type="SAM" id="Phobius"/>
    </source>
</evidence>
<name>A0ABW2JTB1_9ACTN</name>
<dbReference type="EMBL" id="JBHTCF010000017">
    <property type="protein sequence ID" value="MFC7308673.1"/>
    <property type="molecule type" value="Genomic_DNA"/>
</dbReference>
<keyword evidence="1" id="KW-0472">Membrane</keyword>
<gene>
    <name evidence="2" type="ORF">ACFQVC_31210</name>
</gene>
<dbReference type="RefSeq" id="WP_381836896.1">
    <property type="nucleotide sequence ID" value="NZ_JBHTCF010000017.1"/>
</dbReference>
<reference evidence="3" key="1">
    <citation type="journal article" date="2019" name="Int. J. Syst. Evol. Microbiol.">
        <title>The Global Catalogue of Microorganisms (GCM) 10K type strain sequencing project: providing services to taxonomists for standard genome sequencing and annotation.</title>
        <authorList>
            <consortium name="The Broad Institute Genomics Platform"/>
            <consortium name="The Broad Institute Genome Sequencing Center for Infectious Disease"/>
            <person name="Wu L."/>
            <person name="Ma J."/>
        </authorList>
    </citation>
    <scope>NUCLEOTIDE SEQUENCE [LARGE SCALE GENOMIC DNA]</scope>
    <source>
        <strain evidence="3">SYNS20</strain>
    </source>
</reference>
<evidence type="ECO:0000313" key="2">
    <source>
        <dbReference type="EMBL" id="MFC7308673.1"/>
    </source>
</evidence>
<sequence length="198" mass="20343">MTQVLGRLGSVVFLALGLLVGGYSAYEGAYAAGLAGSAGTLKVTSCESKFVHNASRRSRRGTDNVRCHGTFTGSDGRGARDAQASVDTRRGYPAGTTLDVQQGGPALSLTHIGSGQAYGATDSKRALRWFSGTFAGVALVGLGIFCGATGYSPFKRSLVSFDAAWETAGRSSLRWVVIAAVGAGVVGAGLVWLVSLFV</sequence>